<feature type="region of interest" description="Disordered" evidence="4">
    <location>
        <begin position="1"/>
        <end position="65"/>
    </location>
</feature>
<dbReference type="PANTHER" id="PTHR23424:SF23">
    <property type="entry name" value="PROTEIN SAAL1"/>
    <property type="match status" value="1"/>
</dbReference>
<organism evidence="5 6">
    <name type="scientific">Rhynchospora pubera</name>
    <dbReference type="NCBI Taxonomy" id="906938"/>
    <lineage>
        <taxon>Eukaryota</taxon>
        <taxon>Viridiplantae</taxon>
        <taxon>Streptophyta</taxon>
        <taxon>Embryophyta</taxon>
        <taxon>Tracheophyta</taxon>
        <taxon>Spermatophyta</taxon>
        <taxon>Magnoliopsida</taxon>
        <taxon>Liliopsida</taxon>
        <taxon>Poales</taxon>
        <taxon>Cyperaceae</taxon>
        <taxon>Cyperoideae</taxon>
        <taxon>Rhynchosporeae</taxon>
        <taxon>Rhynchospora</taxon>
    </lineage>
</organism>
<keyword evidence="6" id="KW-1185">Reference proteome</keyword>
<feature type="compositionally biased region" description="Polar residues" evidence="4">
    <location>
        <begin position="56"/>
        <end position="65"/>
    </location>
</feature>
<name>A0AAV8DT97_9POAL</name>
<dbReference type="Gene3D" id="1.25.10.10">
    <property type="entry name" value="Leucine-rich Repeat Variant"/>
    <property type="match status" value="1"/>
</dbReference>
<reference evidence="5" key="1">
    <citation type="submission" date="2022-08" db="EMBL/GenBank/DDBJ databases">
        <authorList>
            <person name="Marques A."/>
        </authorList>
    </citation>
    <scope>NUCLEOTIDE SEQUENCE</scope>
    <source>
        <strain evidence="5">RhyPub2mFocal</strain>
        <tissue evidence="5">Leaves</tissue>
    </source>
</reference>
<protein>
    <submittedName>
        <fullName evidence="5">ARM repeat superfamily protein</fullName>
    </submittedName>
</protein>
<sequence length="483" mass="53813">MTPSPVEGKMEKKTHELEENEENGVNTEEEEEEEAETKAEEEESEPPSHLPFAPPSASTSELIDDSTTVDPSYVISLIRQLLPSDLDKEKTSASEEKTEKEEPWEESGCILWDLAAAKIQAKVMVDNFILDVLLANLHASKSPRIKEICLGIVGNLACHESLSCKLSSQEGLIETVVQQLFLDDSSCLTEALRLLEAAIQTSVYASWSDALLSEEVLQRVLWILENTLNSSLFEKCIDFILAVIDNEDVAKMLLGHLMKLCLPDIAINLLSSEVEKSGDDMLARTEVLDKTISLVEGLSAVDGFLEVVSSKEKLIQCLCKILKAPDKFEILETCTSAVLVLANLFADENILSVLIGDFSFLEGLFDTLPVVADDIEARNAIWFIMSKVLDEAVDKFSKESLYRLAELILWKSVLIEESMNVQLLQEPQDKSATNDYVRLHGVKKSITMIVQIIEKWSGDESLSRQSDAIERAHRLLNSCSKYL</sequence>
<dbReference type="Proteomes" id="UP001140206">
    <property type="component" value="Chromosome 3"/>
</dbReference>
<dbReference type="AlphaFoldDB" id="A0AAV8DT97"/>
<keyword evidence="2" id="KW-0539">Nucleus</keyword>
<proteinExistence type="inferred from homology"/>
<feature type="compositionally biased region" description="Acidic residues" evidence="4">
    <location>
        <begin position="18"/>
        <end position="45"/>
    </location>
</feature>
<dbReference type="PANTHER" id="PTHR23424">
    <property type="entry name" value="SERUM AMYLOID A"/>
    <property type="match status" value="1"/>
</dbReference>
<accession>A0AAV8DT97</accession>
<evidence type="ECO:0000313" key="5">
    <source>
        <dbReference type="EMBL" id="KAJ4769457.1"/>
    </source>
</evidence>
<gene>
    <name evidence="5" type="ORF">LUZ62_053714</name>
</gene>
<dbReference type="InterPro" id="IPR016024">
    <property type="entry name" value="ARM-type_fold"/>
</dbReference>
<evidence type="ECO:0000256" key="2">
    <source>
        <dbReference type="ARBA" id="ARBA00023242"/>
    </source>
</evidence>
<comment type="similarity">
    <text evidence="3">Belongs to the SAAL1 family.</text>
</comment>
<evidence type="ECO:0000256" key="3">
    <source>
        <dbReference type="ARBA" id="ARBA00038401"/>
    </source>
</evidence>
<dbReference type="EMBL" id="JAMFTS010000003">
    <property type="protein sequence ID" value="KAJ4769457.1"/>
    <property type="molecule type" value="Genomic_DNA"/>
</dbReference>
<dbReference type="SUPFAM" id="SSF48371">
    <property type="entry name" value="ARM repeat"/>
    <property type="match status" value="1"/>
</dbReference>
<dbReference type="GO" id="GO:0005634">
    <property type="term" value="C:nucleus"/>
    <property type="evidence" value="ECO:0007669"/>
    <property type="project" value="UniProtKB-SubCell"/>
</dbReference>
<evidence type="ECO:0000256" key="1">
    <source>
        <dbReference type="ARBA" id="ARBA00004123"/>
    </source>
</evidence>
<evidence type="ECO:0000313" key="6">
    <source>
        <dbReference type="Proteomes" id="UP001140206"/>
    </source>
</evidence>
<dbReference type="InterPro" id="IPR011989">
    <property type="entry name" value="ARM-like"/>
</dbReference>
<comment type="subcellular location">
    <subcellularLocation>
        <location evidence="1">Nucleus</location>
    </subcellularLocation>
</comment>
<feature type="compositionally biased region" description="Basic and acidic residues" evidence="4">
    <location>
        <begin position="8"/>
        <end position="17"/>
    </location>
</feature>
<comment type="caution">
    <text evidence="5">The sequence shown here is derived from an EMBL/GenBank/DDBJ whole genome shotgun (WGS) entry which is preliminary data.</text>
</comment>
<dbReference type="InterPro" id="IPR052464">
    <property type="entry name" value="Synovial_Prolif_Regulator"/>
</dbReference>
<evidence type="ECO:0000256" key="4">
    <source>
        <dbReference type="SAM" id="MobiDB-lite"/>
    </source>
</evidence>